<dbReference type="InterPro" id="IPR037923">
    <property type="entry name" value="HTH-like"/>
</dbReference>
<dbReference type="SUPFAM" id="SSF46689">
    <property type="entry name" value="Homeodomain-like"/>
    <property type="match status" value="1"/>
</dbReference>
<feature type="domain" description="HTH araC/xylS-type" evidence="4">
    <location>
        <begin position="198"/>
        <end position="296"/>
    </location>
</feature>
<dbReference type="EMBL" id="VMRJ01000007">
    <property type="protein sequence ID" value="TVT37370.1"/>
    <property type="molecule type" value="Genomic_DNA"/>
</dbReference>
<dbReference type="PROSITE" id="PS01124">
    <property type="entry name" value="HTH_ARAC_FAMILY_2"/>
    <property type="match status" value="1"/>
</dbReference>
<evidence type="ECO:0000313" key="6">
    <source>
        <dbReference type="Proteomes" id="UP000317624"/>
    </source>
</evidence>
<evidence type="ECO:0000259" key="4">
    <source>
        <dbReference type="PROSITE" id="PS01124"/>
    </source>
</evidence>
<dbReference type="GO" id="GO:0003700">
    <property type="term" value="F:DNA-binding transcription factor activity"/>
    <property type="evidence" value="ECO:0007669"/>
    <property type="project" value="InterPro"/>
</dbReference>
<dbReference type="PANTHER" id="PTHR43280">
    <property type="entry name" value="ARAC-FAMILY TRANSCRIPTIONAL REGULATOR"/>
    <property type="match status" value="1"/>
</dbReference>
<dbReference type="GO" id="GO:0043565">
    <property type="term" value="F:sequence-specific DNA binding"/>
    <property type="evidence" value="ECO:0007669"/>
    <property type="project" value="InterPro"/>
</dbReference>
<dbReference type="Gene3D" id="1.10.10.60">
    <property type="entry name" value="Homeodomain-like"/>
    <property type="match status" value="1"/>
</dbReference>
<evidence type="ECO:0000256" key="3">
    <source>
        <dbReference type="ARBA" id="ARBA00023163"/>
    </source>
</evidence>
<evidence type="ECO:0000256" key="1">
    <source>
        <dbReference type="ARBA" id="ARBA00023015"/>
    </source>
</evidence>
<keyword evidence="3" id="KW-0804">Transcription</keyword>
<dbReference type="Pfam" id="PF02311">
    <property type="entry name" value="AraC_binding"/>
    <property type="match status" value="1"/>
</dbReference>
<organism evidence="5 6">
    <name type="scientific">Hymenobacter setariae</name>
    <dbReference type="NCBI Taxonomy" id="2594794"/>
    <lineage>
        <taxon>Bacteria</taxon>
        <taxon>Pseudomonadati</taxon>
        <taxon>Bacteroidota</taxon>
        <taxon>Cytophagia</taxon>
        <taxon>Cytophagales</taxon>
        <taxon>Hymenobacteraceae</taxon>
        <taxon>Hymenobacter</taxon>
    </lineage>
</organism>
<dbReference type="Pfam" id="PF12833">
    <property type="entry name" value="HTH_18"/>
    <property type="match status" value="1"/>
</dbReference>
<dbReference type="Proteomes" id="UP000317624">
    <property type="component" value="Unassembled WGS sequence"/>
</dbReference>
<dbReference type="InterPro" id="IPR009057">
    <property type="entry name" value="Homeodomain-like_sf"/>
</dbReference>
<dbReference type="InterPro" id="IPR018060">
    <property type="entry name" value="HTH_AraC"/>
</dbReference>
<keyword evidence="2" id="KW-0238">DNA-binding</keyword>
<dbReference type="PANTHER" id="PTHR43280:SF32">
    <property type="entry name" value="TRANSCRIPTIONAL REGULATORY PROTEIN"/>
    <property type="match status" value="1"/>
</dbReference>
<sequence length="302" mass="33110">MNDVSPIPLHQPQSFIPTFFEPDPALQTLLNGQPEQFFILRVEDMYRHLHGPVPPVRSLAHSALFITSGEARMTIGYDHYVARINDLLLVPAGQIYSFRPDDVNTGYLLHVHPDLLLAAGAGEFEFLTGWGQPLIHFGTVEAGFVQVLLQRLLSAYGQAGLGALPLLRAYLAALFTEADYAYQPLSRAGASAAAVLAHAFKQLLSQHIRHLHRVAAYADLLHVTPNHLNKAVKSVTGKSPTTWIDEALVLEAKSLLFQTTLPVAEVAALVGIADASYFSRLFKKVEGHPPSVLRRPATRASF</sequence>
<comment type="caution">
    <text evidence="5">The sequence shown here is derived from an EMBL/GenBank/DDBJ whole genome shotgun (WGS) entry which is preliminary data.</text>
</comment>
<dbReference type="AlphaFoldDB" id="A0A558BLJ0"/>
<dbReference type="RefSeq" id="WP_144852867.1">
    <property type="nucleotide sequence ID" value="NZ_VMRJ01000007.1"/>
</dbReference>
<evidence type="ECO:0000313" key="5">
    <source>
        <dbReference type="EMBL" id="TVT37370.1"/>
    </source>
</evidence>
<accession>A0A558BLJ0</accession>
<evidence type="ECO:0000256" key="2">
    <source>
        <dbReference type="ARBA" id="ARBA00023125"/>
    </source>
</evidence>
<dbReference type="SMART" id="SM00342">
    <property type="entry name" value="HTH_ARAC"/>
    <property type="match status" value="1"/>
</dbReference>
<protein>
    <submittedName>
        <fullName evidence="5">Helix-turn-helix domain-containing protein</fullName>
    </submittedName>
</protein>
<proteinExistence type="predicted"/>
<gene>
    <name evidence="5" type="ORF">FNT36_23490</name>
</gene>
<name>A0A558BLJ0_9BACT</name>
<keyword evidence="1" id="KW-0805">Transcription regulation</keyword>
<reference evidence="5 6" key="1">
    <citation type="submission" date="2019-07" db="EMBL/GenBank/DDBJ databases">
        <title>Hymenobacter sp. straun FUR1 Genome sequencing and assembly.</title>
        <authorList>
            <person name="Chhetri G."/>
        </authorList>
    </citation>
    <scope>NUCLEOTIDE SEQUENCE [LARGE SCALE GENOMIC DNA]</scope>
    <source>
        <strain evidence="5 6">Fur1</strain>
    </source>
</reference>
<dbReference type="InterPro" id="IPR003313">
    <property type="entry name" value="AraC-bd"/>
</dbReference>
<dbReference type="SUPFAM" id="SSF51215">
    <property type="entry name" value="Regulatory protein AraC"/>
    <property type="match status" value="1"/>
</dbReference>
<dbReference type="OrthoDB" id="3186094at2"/>
<keyword evidence="6" id="KW-1185">Reference proteome</keyword>